<dbReference type="Gene3D" id="3.40.630.30">
    <property type="match status" value="1"/>
</dbReference>
<dbReference type="PROSITE" id="PS51186">
    <property type="entry name" value="GNAT"/>
    <property type="match status" value="1"/>
</dbReference>
<protein>
    <recommendedName>
        <fullName evidence="4">N-acetyltransferase domain-containing protein</fullName>
    </recommendedName>
</protein>
<evidence type="ECO:0000256" key="2">
    <source>
        <dbReference type="ARBA" id="ARBA00023315"/>
    </source>
</evidence>
<evidence type="ECO:0000313" key="6">
    <source>
        <dbReference type="Proteomes" id="UP000008838"/>
    </source>
</evidence>
<keyword evidence="2" id="KW-0012">Acyltransferase</keyword>
<proteinExistence type="predicted"/>
<reference evidence="5 6" key="1">
    <citation type="journal article" date="2008" name="J. Bacteriol.">
        <title>Complete genome sequence of the soil actinomycete Kocuria rhizophila.</title>
        <authorList>
            <person name="Takarada H."/>
            <person name="Sekine M."/>
            <person name="Kosugi H."/>
            <person name="Matsuo Y."/>
            <person name="Fujisawa T."/>
            <person name="Omata S."/>
            <person name="Kishi E."/>
            <person name="Shimizu A."/>
            <person name="Tsukatani N."/>
            <person name="Tanikawa S."/>
            <person name="Fujita N."/>
            <person name="Harayama S."/>
        </authorList>
    </citation>
    <scope>NUCLEOTIDE SEQUENCE [LARGE SCALE GENOMIC DNA]</scope>
    <source>
        <strain evidence="6">ATCC 9341 / DSM 348 / NBRC 103217 / DC2201</strain>
    </source>
</reference>
<accession>B2GKC7</accession>
<feature type="compositionally biased region" description="Acidic residues" evidence="3">
    <location>
        <begin position="12"/>
        <end position="21"/>
    </location>
</feature>
<dbReference type="InterPro" id="IPR016181">
    <property type="entry name" value="Acyl_CoA_acyltransferase"/>
</dbReference>
<dbReference type="PANTHER" id="PTHR43877">
    <property type="entry name" value="AMINOALKYLPHOSPHONATE N-ACETYLTRANSFERASE-RELATED-RELATED"/>
    <property type="match status" value="1"/>
</dbReference>
<dbReference type="KEGG" id="krh:KRH_08000"/>
<dbReference type="EMBL" id="AP009152">
    <property type="protein sequence ID" value="BAG29147.1"/>
    <property type="molecule type" value="Genomic_DNA"/>
</dbReference>
<dbReference type="HOGENOM" id="CLU_1445920_0_0_11"/>
<evidence type="ECO:0000259" key="4">
    <source>
        <dbReference type="PROSITE" id="PS51186"/>
    </source>
</evidence>
<dbReference type="eggNOG" id="COG0456">
    <property type="taxonomic scope" value="Bacteria"/>
</dbReference>
<keyword evidence="6" id="KW-1185">Reference proteome</keyword>
<gene>
    <name evidence="5" type="ordered locus">KRH_08000</name>
</gene>
<dbReference type="CDD" id="cd04301">
    <property type="entry name" value="NAT_SF"/>
    <property type="match status" value="1"/>
</dbReference>
<dbReference type="SUPFAM" id="SSF55729">
    <property type="entry name" value="Acyl-CoA N-acyltransferases (Nat)"/>
    <property type="match status" value="1"/>
</dbReference>
<feature type="region of interest" description="Disordered" evidence="3">
    <location>
        <begin position="1"/>
        <end position="21"/>
    </location>
</feature>
<dbReference type="Proteomes" id="UP000008838">
    <property type="component" value="Chromosome"/>
</dbReference>
<dbReference type="GO" id="GO:0016747">
    <property type="term" value="F:acyltransferase activity, transferring groups other than amino-acyl groups"/>
    <property type="evidence" value="ECO:0007669"/>
    <property type="project" value="InterPro"/>
</dbReference>
<feature type="compositionally biased region" description="Basic and acidic residues" evidence="3">
    <location>
        <begin position="1"/>
        <end position="11"/>
    </location>
</feature>
<dbReference type="RefSeq" id="WP_012397868.1">
    <property type="nucleotide sequence ID" value="NC_010617.1"/>
</dbReference>
<keyword evidence="1" id="KW-0808">Transferase</keyword>
<dbReference type="InterPro" id="IPR000182">
    <property type="entry name" value="GNAT_dom"/>
</dbReference>
<evidence type="ECO:0000313" key="5">
    <source>
        <dbReference type="EMBL" id="BAG29147.1"/>
    </source>
</evidence>
<organism evidence="5 6">
    <name type="scientific">Kocuria rhizophila (strain ATCC 9341 / DSM 348 / NBRC 103217 / DC2201)</name>
    <dbReference type="NCBI Taxonomy" id="378753"/>
    <lineage>
        <taxon>Bacteria</taxon>
        <taxon>Bacillati</taxon>
        <taxon>Actinomycetota</taxon>
        <taxon>Actinomycetes</taxon>
        <taxon>Micrococcales</taxon>
        <taxon>Micrococcaceae</taxon>
        <taxon>Kocuria</taxon>
    </lineage>
</organism>
<dbReference type="AlphaFoldDB" id="B2GKC7"/>
<dbReference type="InterPro" id="IPR050832">
    <property type="entry name" value="Bact_Acetyltransf"/>
</dbReference>
<name>B2GKC7_KOCRD</name>
<evidence type="ECO:0000256" key="3">
    <source>
        <dbReference type="SAM" id="MobiDB-lite"/>
    </source>
</evidence>
<dbReference type="OrthoDB" id="273614at2"/>
<dbReference type="Pfam" id="PF00583">
    <property type="entry name" value="Acetyltransf_1"/>
    <property type="match status" value="1"/>
</dbReference>
<evidence type="ECO:0000256" key="1">
    <source>
        <dbReference type="ARBA" id="ARBA00022679"/>
    </source>
</evidence>
<feature type="domain" description="N-acetyltransferase" evidence="4">
    <location>
        <begin position="23"/>
        <end position="179"/>
    </location>
</feature>
<sequence length="187" mass="20752">MSDHSMERAEQPELEPEPEPDEIFIRPACLADDRILARIDHAGWSPRTDPGEHWSADRPFFGAPTGTTVQDVLVAWQSEIIVGYITIRPELGPFGDWYIAGLAAAPAAHRQGVARQLVRAALDRAAQHDGHQVWLKVLSTNVPAIRLYLSLGFVELSRTRGSFRQRPGADDLRLARSLRGLPTEFVG</sequence>